<evidence type="ECO:0000259" key="5">
    <source>
        <dbReference type="Pfam" id="PF02836"/>
    </source>
</evidence>
<dbReference type="InterPro" id="IPR054593">
    <property type="entry name" value="Beta-mannosidase-like_N2"/>
</dbReference>
<feature type="domain" description="Beta-mannosidase-like galactose-binding" evidence="8">
    <location>
        <begin position="58"/>
        <end position="176"/>
    </location>
</feature>
<evidence type="ECO:0000313" key="9">
    <source>
        <dbReference type="EMBL" id="GII41482.1"/>
    </source>
</evidence>
<comment type="caution">
    <text evidence="9">The sequence shown here is derived from an EMBL/GenBank/DDBJ whole genome shotgun (WGS) entry which is preliminary data.</text>
</comment>
<sequence>MSLSSIGITSAAGAADGAPVGAGQPTIVQGAVGTATPIAGWKLKSSSAVRSGGEDVSQPNFKDTGWLPVSPRSTVLAGLVENGRYPDMFYSTNMRDNVDKADFKVPWWYREEFVVTGKPGLTTTLRLNGIISRADIWLNGQQVATKDEVVGAYNIKELDVTDLVRPGKNALAIESYPADPDRDLSIGWIDWAQSPPDNNMGIWRDVEIVRSGPVSLTEPRVLTDVALPGLDHADLTVKVDVRNAGDQPRTVAVEGKIDNIAVKKTVTLTPREMRTVVFTPEEFGQLSIDNPRIWWPAQMGKQPLYDLDLTAHVDGDLSDRAHTTFGIRDVTSHVNSDNGRQFVINGKPLLIRGGGWASDLLLRPELGKMEDQFRYVVDLGLNTIRTEGKLESDEFYALADRYGIMIMPGWECCHKWEKWTGTNKWTDEDRRVAGELMASEAKSLRNHPSVIAFLIGSDKVPPADIEKLYVDTLRDNDWRNPIIPSAATTTGAITGKSGMKMSGPYDWVPPNYWYNKQVGGAEGFNAELSAGKSIPTLDSLRKMLSPAEQDALWQDFNAAQYHAAPSSTFTNLKLFSNALAGRYGAPKSLEDYVAKAQLANYENVRAQFEAYIRNMNDTSKPSTGLVYWMLNNAWPSLNWHLYDYYLNPAGSYFGAKKANENLHVQYSYDDRSVVGVNHTAEPAKDLTISAEVYNLDGTLRYSKQVGDVSLSANRSERLLTLPQLNDLSRTYFVKLVMTDRGGATVSRNVYWLSTQPDVINYAKSDWYYTPTTQYAGLSDLADLAPAMVSTSTSSRESRDGTGETTVTLTNSSDKIAFFVNLTLRQGPGGENVTPVTWSDNYVSIWPGESLTVTATYRQADLAGKTPSVDVSGWNTPTVTLSGR</sequence>
<dbReference type="GO" id="GO:0004553">
    <property type="term" value="F:hydrolase activity, hydrolyzing O-glycosyl compounds"/>
    <property type="evidence" value="ECO:0007669"/>
    <property type="project" value="InterPro"/>
</dbReference>
<reference evidence="9 10" key="1">
    <citation type="submission" date="2021-01" db="EMBL/GenBank/DDBJ databases">
        <title>Whole genome shotgun sequence of Planotetraspora phitsanulokensis NBRC 104273.</title>
        <authorList>
            <person name="Komaki H."/>
            <person name="Tamura T."/>
        </authorList>
    </citation>
    <scope>NUCLEOTIDE SEQUENCE [LARGE SCALE GENOMIC DNA]</scope>
    <source>
        <strain evidence="9 10">NBRC 104273</strain>
    </source>
</reference>
<dbReference type="InterPro" id="IPR017853">
    <property type="entry name" value="GH"/>
</dbReference>
<feature type="domain" description="Exo-beta-D-glucosaminidase Ig-fold" evidence="7">
    <location>
        <begin position="766"/>
        <end position="875"/>
    </location>
</feature>
<evidence type="ECO:0000259" key="4">
    <source>
        <dbReference type="Pfam" id="PF00703"/>
    </source>
</evidence>
<evidence type="ECO:0000259" key="8">
    <source>
        <dbReference type="Pfam" id="PF22666"/>
    </source>
</evidence>
<feature type="domain" description="Mannosidase Ig/CBM-like" evidence="6">
    <location>
        <begin position="672"/>
        <end position="753"/>
    </location>
</feature>
<feature type="domain" description="Glycoside hydrolase family 2 catalytic" evidence="5">
    <location>
        <begin position="340"/>
        <end position="470"/>
    </location>
</feature>
<keyword evidence="3" id="KW-0326">Glycosidase</keyword>
<keyword evidence="2" id="KW-0378">Hydrolase</keyword>
<dbReference type="AlphaFoldDB" id="A0A8J3XH13"/>
<dbReference type="InterPro" id="IPR036156">
    <property type="entry name" value="Beta-gal/glucu_dom_sf"/>
</dbReference>
<dbReference type="Pfam" id="PF02836">
    <property type="entry name" value="Glyco_hydro_2_C"/>
    <property type="match status" value="1"/>
</dbReference>
<proteinExistence type="inferred from homology"/>
<dbReference type="InterPro" id="IPR041351">
    <property type="entry name" value="Ig_GlcNase"/>
</dbReference>
<dbReference type="Pfam" id="PF00703">
    <property type="entry name" value="Glyco_hydro_2"/>
    <property type="match status" value="1"/>
</dbReference>
<dbReference type="Gene3D" id="2.60.120.260">
    <property type="entry name" value="Galactose-binding domain-like"/>
    <property type="match status" value="1"/>
</dbReference>
<dbReference type="SUPFAM" id="SSF49303">
    <property type="entry name" value="beta-Galactosidase/glucuronidase domain"/>
    <property type="match status" value="3"/>
</dbReference>
<evidence type="ECO:0000256" key="2">
    <source>
        <dbReference type="ARBA" id="ARBA00022801"/>
    </source>
</evidence>
<dbReference type="PANTHER" id="PTHR43536:SF1">
    <property type="entry name" value="MANNOSYLGLYCOPROTEIN ENDO-BETA-MANNOSIDASE"/>
    <property type="match status" value="1"/>
</dbReference>
<evidence type="ECO:0000259" key="7">
    <source>
        <dbReference type="Pfam" id="PF18368"/>
    </source>
</evidence>
<accession>A0A8J3XH13</accession>
<dbReference type="Pfam" id="PF17786">
    <property type="entry name" value="Mannosidase_ig"/>
    <property type="match status" value="1"/>
</dbReference>
<dbReference type="InterPro" id="IPR008979">
    <property type="entry name" value="Galactose-bd-like_sf"/>
</dbReference>
<dbReference type="Pfam" id="PF18368">
    <property type="entry name" value="Ig_GlcNase"/>
    <property type="match status" value="1"/>
</dbReference>
<evidence type="ECO:0000259" key="6">
    <source>
        <dbReference type="Pfam" id="PF17786"/>
    </source>
</evidence>
<dbReference type="Pfam" id="PF22666">
    <property type="entry name" value="Glyco_hydro_2_N2"/>
    <property type="match status" value="1"/>
</dbReference>
<dbReference type="SUPFAM" id="SSF51445">
    <property type="entry name" value="(Trans)glycosidases"/>
    <property type="match status" value="1"/>
</dbReference>
<dbReference type="InterPro" id="IPR006102">
    <property type="entry name" value="Ig-like_GH2"/>
</dbReference>
<dbReference type="EMBL" id="BOOP01000034">
    <property type="protein sequence ID" value="GII41482.1"/>
    <property type="molecule type" value="Genomic_DNA"/>
</dbReference>
<protein>
    <submittedName>
        <fullName evidence="9">Beta-mannosidase</fullName>
    </submittedName>
</protein>
<dbReference type="Gene3D" id="2.60.40.10">
    <property type="entry name" value="Immunoglobulins"/>
    <property type="match status" value="3"/>
</dbReference>
<dbReference type="InterPro" id="IPR043534">
    <property type="entry name" value="EBDG/EBM"/>
</dbReference>
<dbReference type="GO" id="GO:0005975">
    <property type="term" value="P:carbohydrate metabolic process"/>
    <property type="evidence" value="ECO:0007669"/>
    <property type="project" value="InterPro"/>
</dbReference>
<dbReference type="InterPro" id="IPR013783">
    <property type="entry name" value="Ig-like_fold"/>
</dbReference>
<keyword evidence="10" id="KW-1185">Reference proteome</keyword>
<dbReference type="RefSeq" id="WP_204076950.1">
    <property type="nucleotide sequence ID" value="NZ_BOOP01000034.1"/>
</dbReference>
<feature type="domain" description="Glycoside hydrolase family 2 immunoglobulin-like beta-sandwich" evidence="4">
    <location>
        <begin position="223"/>
        <end position="328"/>
    </location>
</feature>
<evidence type="ECO:0000256" key="1">
    <source>
        <dbReference type="ARBA" id="ARBA00007401"/>
    </source>
</evidence>
<dbReference type="PANTHER" id="PTHR43536">
    <property type="entry name" value="MANNOSYLGLYCOPROTEIN ENDO-BETA-MANNOSIDASE"/>
    <property type="match status" value="1"/>
</dbReference>
<dbReference type="Gene3D" id="3.20.20.80">
    <property type="entry name" value="Glycosidases"/>
    <property type="match status" value="1"/>
</dbReference>
<dbReference type="InterPro" id="IPR006103">
    <property type="entry name" value="Glyco_hydro_2_cat"/>
</dbReference>
<dbReference type="Proteomes" id="UP000622547">
    <property type="component" value="Unassembled WGS sequence"/>
</dbReference>
<evidence type="ECO:0000313" key="10">
    <source>
        <dbReference type="Proteomes" id="UP000622547"/>
    </source>
</evidence>
<evidence type="ECO:0000256" key="3">
    <source>
        <dbReference type="ARBA" id="ARBA00023295"/>
    </source>
</evidence>
<dbReference type="SUPFAM" id="SSF49785">
    <property type="entry name" value="Galactose-binding domain-like"/>
    <property type="match status" value="1"/>
</dbReference>
<comment type="similarity">
    <text evidence="1">Belongs to the glycosyl hydrolase 2 family.</text>
</comment>
<dbReference type="InterPro" id="IPR041447">
    <property type="entry name" value="Mannosidase_ig"/>
</dbReference>
<name>A0A8J3XH13_9ACTN</name>
<gene>
    <name evidence="9" type="ORF">Pph01_64850</name>
</gene>
<organism evidence="9 10">
    <name type="scientific">Planotetraspora phitsanulokensis</name>
    <dbReference type="NCBI Taxonomy" id="575192"/>
    <lineage>
        <taxon>Bacteria</taxon>
        <taxon>Bacillati</taxon>
        <taxon>Actinomycetota</taxon>
        <taxon>Actinomycetes</taxon>
        <taxon>Streptosporangiales</taxon>
        <taxon>Streptosporangiaceae</taxon>
        <taxon>Planotetraspora</taxon>
    </lineage>
</organism>